<keyword evidence="3" id="KW-1185">Reference proteome</keyword>
<feature type="transmembrane region" description="Helical" evidence="1">
    <location>
        <begin position="436"/>
        <end position="459"/>
    </location>
</feature>
<dbReference type="Proteomes" id="UP001500711">
    <property type="component" value="Unassembled WGS sequence"/>
</dbReference>
<accession>A0ABP7CCN7</accession>
<dbReference type="EMBL" id="BAABBE010000044">
    <property type="protein sequence ID" value="GAA3683860.1"/>
    <property type="molecule type" value="Genomic_DNA"/>
</dbReference>
<organism evidence="2 3">
    <name type="scientific">Lentzea roselyniae</name>
    <dbReference type="NCBI Taxonomy" id="531940"/>
    <lineage>
        <taxon>Bacteria</taxon>
        <taxon>Bacillati</taxon>
        <taxon>Actinomycetota</taxon>
        <taxon>Actinomycetes</taxon>
        <taxon>Pseudonocardiales</taxon>
        <taxon>Pseudonocardiaceae</taxon>
        <taxon>Lentzea</taxon>
    </lineage>
</organism>
<feature type="transmembrane region" description="Helical" evidence="1">
    <location>
        <begin position="210"/>
        <end position="230"/>
    </location>
</feature>
<feature type="transmembrane region" description="Helical" evidence="1">
    <location>
        <begin position="591"/>
        <end position="617"/>
    </location>
</feature>
<feature type="transmembrane region" description="Helical" evidence="1">
    <location>
        <begin position="464"/>
        <end position="485"/>
    </location>
</feature>
<evidence type="ECO:0000256" key="1">
    <source>
        <dbReference type="SAM" id="Phobius"/>
    </source>
</evidence>
<feature type="transmembrane region" description="Helical" evidence="1">
    <location>
        <begin position="323"/>
        <end position="346"/>
    </location>
</feature>
<keyword evidence="1" id="KW-0812">Transmembrane</keyword>
<reference evidence="3" key="1">
    <citation type="journal article" date="2019" name="Int. J. Syst. Evol. Microbiol.">
        <title>The Global Catalogue of Microorganisms (GCM) 10K type strain sequencing project: providing services to taxonomists for standard genome sequencing and annotation.</title>
        <authorList>
            <consortium name="The Broad Institute Genomics Platform"/>
            <consortium name="The Broad Institute Genome Sequencing Center for Infectious Disease"/>
            <person name="Wu L."/>
            <person name="Ma J."/>
        </authorList>
    </citation>
    <scope>NUCLEOTIDE SEQUENCE [LARGE SCALE GENOMIC DNA]</scope>
    <source>
        <strain evidence="3">JCM 17494</strain>
    </source>
</reference>
<keyword evidence="1" id="KW-0472">Membrane</keyword>
<feature type="transmembrane region" description="Helical" evidence="1">
    <location>
        <begin position="236"/>
        <end position="254"/>
    </location>
</feature>
<feature type="transmembrane region" description="Helical" evidence="1">
    <location>
        <begin position="77"/>
        <end position="99"/>
    </location>
</feature>
<feature type="transmembrane region" description="Helical" evidence="1">
    <location>
        <begin position="555"/>
        <end position="579"/>
    </location>
</feature>
<feature type="transmembrane region" description="Helical" evidence="1">
    <location>
        <begin position="9"/>
        <end position="31"/>
    </location>
</feature>
<feature type="transmembrane region" description="Helical" evidence="1">
    <location>
        <begin position="291"/>
        <end position="311"/>
    </location>
</feature>
<feature type="transmembrane region" description="Helical" evidence="1">
    <location>
        <begin position="156"/>
        <end position="172"/>
    </location>
</feature>
<feature type="transmembrane region" description="Helical" evidence="1">
    <location>
        <begin position="491"/>
        <end position="509"/>
    </location>
</feature>
<feature type="transmembrane region" description="Helical" evidence="1">
    <location>
        <begin position="266"/>
        <end position="285"/>
    </location>
</feature>
<dbReference type="RefSeq" id="WP_346136498.1">
    <property type="nucleotide sequence ID" value="NZ_BAABBE010000044.1"/>
</dbReference>
<feature type="transmembrane region" description="Helical" evidence="1">
    <location>
        <begin position="358"/>
        <end position="380"/>
    </location>
</feature>
<feature type="transmembrane region" description="Helical" evidence="1">
    <location>
        <begin position="692"/>
        <end position="709"/>
    </location>
</feature>
<feature type="transmembrane region" description="Helical" evidence="1">
    <location>
        <begin position="43"/>
        <end position="65"/>
    </location>
</feature>
<feature type="transmembrane region" description="Helical" evidence="1">
    <location>
        <begin position="521"/>
        <end position="543"/>
    </location>
</feature>
<proteinExistence type="predicted"/>
<feature type="transmembrane region" description="Helical" evidence="1">
    <location>
        <begin position="178"/>
        <end position="203"/>
    </location>
</feature>
<gene>
    <name evidence="2" type="ORF">GCM10022267_83370</name>
</gene>
<protein>
    <submittedName>
        <fullName evidence="2">Uncharacterized protein</fullName>
    </submittedName>
</protein>
<sequence length="732" mass="75566">MTADTGRRAWLAAGVVFFSGFGALQIASLAGLGDDSLPGLHTFRSATVGDGILLPLLAFCLVRSSPQIRTWRRAERWAVATAGVLGLLGGAATQISWLANPDPRLNWTLPAPGTFNAAGWYHAAFLTGACGFFAAATTAAIVTLRRRAHLVRSPRVVAVLGLTFTFVALLAEDNAGRGSALAAVTVAVGTLAVTAVAVLVWATGVGSWRWCVAATVVAAVPAVSLSLLFLPGSSNSGVAVMCAVCAALGGAFVASVHDVRTAEARTVVVACAAVTAAGPVAAVSASPSVTIPALASGCLLALAVVTVEVRLLGAMWRRREVPLWRVLWASVAAAPITLLGLASRYFAQEPRLVNPYAAVAGVVAALLFLAVSALAVRMTFDEVVAAEEKNVPQGELGALKWRAYLAIIAMYTGALISCAASLVGTSTPDKWIAGSHAGLTSLAVPALLLAAGLVVMLLVPAARVVAPVSCLAWTVVMALALADGYGDTKQLVLSAVIAVVAALFVWEGLVSNVGYLHNTPVDLRLVAVAACAALAVGSTVAWMTGPALWSASEVVSLPVSFAGLALGVAACISLPWCAARTLPGARPARSYTLAGPLGGTLQDCFIAILLCISVAWAPNMYMAHLADAASWWSTVLPFLALLSAAYVYVMKNNIGHVQRERRRVAGLAGDAPVPADQQRALKGLATHVRRQNVLALVALVPLGFFLLFNEITGFDRNGLKQILAVGADQPHS</sequence>
<feature type="transmembrane region" description="Helical" evidence="1">
    <location>
        <begin position="119"/>
        <end position="144"/>
    </location>
</feature>
<evidence type="ECO:0000313" key="3">
    <source>
        <dbReference type="Proteomes" id="UP001500711"/>
    </source>
</evidence>
<keyword evidence="1" id="KW-1133">Transmembrane helix</keyword>
<feature type="transmembrane region" description="Helical" evidence="1">
    <location>
        <begin position="401"/>
        <end position="424"/>
    </location>
</feature>
<name>A0ABP7CCN7_9PSEU</name>
<evidence type="ECO:0000313" key="2">
    <source>
        <dbReference type="EMBL" id="GAA3683860.1"/>
    </source>
</evidence>
<feature type="transmembrane region" description="Helical" evidence="1">
    <location>
        <begin position="629"/>
        <end position="649"/>
    </location>
</feature>
<comment type="caution">
    <text evidence="2">The sequence shown here is derived from an EMBL/GenBank/DDBJ whole genome shotgun (WGS) entry which is preliminary data.</text>
</comment>